<reference evidence="1 2" key="1">
    <citation type="submission" date="2014-06" db="EMBL/GenBank/DDBJ databases">
        <authorList>
            <consortium name="DOE Joint Genome Institute"/>
            <person name="Kuo A."/>
            <person name="Kohler A."/>
            <person name="Nagy L.G."/>
            <person name="Floudas D."/>
            <person name="Copeland A."/>
            <person name="Barry K.W."/>
            <person name="Cichocki N."/>
            <person name="Veneault-Fourrey C."/>
            <person name="LaButti K."/>
            <person name="Lindquist E.A."/>
            <person name="Lipzen A."/>
            <person name="Lundell T."/>
            <person name="Morin E."/>
            <person name="Murat C."/>
            <person name="Sun H."/>
            <person name="Tunlid A."/>
            <person name="Henrissat B."/>
            <person name="Grigoriev I.V."/>
            <person name="Hibbett D.S."/>
            <person name="Martin F."/>
            <person name="Nordberg H.P."/>
            <person name="Cantor M.N."/>
            <person name="Hua S.X."/>
        </authorList>
    </citation>
    <scope>NUCLEOTIDE SEQUENCE [LARGE SCALE GENOMIC DNA]</scope>
    <source>
        <strain evidence="1 2">ATCC 200175</strain>
    </source>
</reference>
<sequence length="190" mass="21360">MEKGVVRKAQGPVSSFDHLTLGEIINPDFHQPHNFLGGSTQAEREFCIPEENSRHEEFIPDSHVVREGFLSQKPTNFLQTDLREIGDGAGPEVSLHMLQAAPDHEDLIRHVFPSQVLRLPELCLKRAILCPTNLQVVSYNNAILAQVDGPQRSYLAADLLKEVEEAGLITPHPRKNRKKFSKYYDMLVAG</sequence>
<protein>
    <submittedName>
        <fullName evidence="1">Uncharacterized protein</fullName>
    </submittedName>
</protein>
<accession>A0A0C9TY29</accession>
<dbReference type="AlphaFoldDB" id="A0A0C9TY29"/>
<dbReference type="Proteomes" id="UP000053647">
    <property type="component" value="Unassembled WGS sequence"/>
</dbReference>
<dbReference type="HOGENOM" id="CLU_122963_0_0_1"/>
<keyword evidence="2" id="KW-1185">Reference proteome</keyword>
<gene>
    <name evidence="1" type="ORF">PAXINDRAFT_12077</name>
</gene>
<dbReference type="EMBL" id="KN819338">
    <property type="protein sequence ID" value="KIJ15163.1"/>
    <property type="molecule type" value="Genomic_DNA"/>
</dbReference>
<name>A0A0C9TY29_PAXIN</name>
<reference evidence="2" key="2">
    <citation type="submission" date="2015-01" db="EMBL/GenBank/DDBJ databases">
        <title>Evolutionary Origins and Diversification of the Mycorrhizal Mutualists.</title>
        <authorList>
            <consortium name="DOE Joint Genome Institute"/>
            <consortium name="Mycorrhizal Genomics Consortium"/>
            <person name="Kohler A."/>
            <person name="Kuo A."/>
            <person name="Nagy L.G."/>
            <person name="Floudas D."/>
            <person name="Copeland A."/>
            <person name="Barry K.W."/>
            <person name="Cichocki N."/>
            <person name="Veneault-Fourrey C."/>
            <person name="LaButti K."/>
            <person name="Lindquist E.A."/>
            <person name="Lipzen A."/>
            <person name="Lundell T."/>
            <person name="Morin E."/>
            <person name="Murat C."/>
            <person name="Riley R."/>
            <person name="Ohm R."/>
            <person name="Sun H."/>
            <person name="Tunlid A."/>
            <person name="Henrissat B."/>
            <person name="Grigoriev I.V."/>
            <person name="Hibbett D.S."/>
            <person name="Martin F."/>
        </authorList>
    </citation>
    <scope>NUCLEOTIDE SEQUENCE [LARGE SCALE GENOMIC DNA]</scope>
    <source>
        <strain evidence="2">ATCC 200175</strain>
    </source>
</reference>
<organism evidence="1 2">
    <name type="scientific">Paxillus involutus ATCC 200175</name>
    <dbReference type="NCBI Taxonomy" id="664439"/>
    <lineage>
        <taxon>Eukaryota</taxon>
        <taxon>Fungi</taxon>
        <taxon>Dikarya</taxon>
        <taxon>Basidiomycota</taxon>
        <taxon>Agaricomycotina</taxon>
        <taxon>Agaricomycetes</taxon>
        <taxon>Agaricomycetidae</taxon>
        <taxon>Boletales</taxon>
        <taxon>Paxilineae</taxon>
        <taxon>Paxillaceae</taxon>
        <taxon>Paxillus</taxon>
    </lineage>
</organism>
<evidence type="ECO:0000313" key="1">
    <source>
        <dbReference type="EMBL" id="KIJ15163.1"/>
    </source>
</evidence>
<proteinExistence type="predicted"/>
<evidence type="ECO:0000313" key="2">
    <source>
        <dbReference type="Proteomes" id="UP000053647"/>
    </source>
</evidence>